<accession>A0A5C3MAG4</accession>
<evidence type="ECO:0000313" key="5">
    <source>
        <dbReference type="Proteomes" id="UP000308652"/>
    </source>
</evidence>
<dbReference type="SUPFAM" id="SSF47459">
    <property type="entry name" value="HLH, helix-loop-helix DNA-binding domain"/>
    <property type="match status" value="1"/>
</dbReference>
<feature type="compositionally biased region" description="Low complexity" evidence="1">
    <location>
        <begin position="188"/>
        <end position="204"/>
    </location>
</feature>
<evidence type="ECO:0000259" key="3">
    <source>
        <dbReference type="PROSITE" id="PS50888"/>
    </source>
</evidence>
<dbReference type="InterPro" id="IPR036638">
    <property type="entry name" value="HLH_DNA-bd_sf"/>
</dbReference>
<organism evidence="4 5">
    <name type="scientific">Crucibulum laeve</name>
    <dbReference type="NCBI Taxonomy" id="68775"/>
    <lineage>
        <taxon>Eukaryota</taxon>
        <taxon>Fungi</taxon>
        <taxon>Dikarya</taxon>
        <taxon>Basidiomycota</taxon>
        <taxon>Agaricomycotina</taxon>
        <taxon>Agaricomycetes</taxon>
        <taxon>Agaricomycetidae</taxon>
        <taxon>Agaricales</taxon>
        <taxon>Agaricineae</taxon>
        <taxon>Nidulariaceae</taxon>
        <taxon>Crucibulum</taxon>
    </lineage>
</organism>
<evidence type="ECO:0000256" key="1">
    <source>
        <dbReference type="SAM" id="MobiDB-lite"/>
    </source>
</evidence>
<feature type="compositionally biased region" description="Low complexity" evidence="1">
    <location>
        <begin position="47"/>
        <end position="67"/>
    </location>
</feature>
<evidence type="ECO:0000313" key="4">
    <source>
        <dbReference type="EMBL" id="TFK41466.1"/>
    </source>
</evidence>
<dbReference type="PANTHER" id="PTHR47336:SF2">
    <property type="entry name" value="TRANSCRIPTION FACTOR HMS1-RELATED"/>
    <property type="match status" value="1"/>
</dbReference>
<keyword evidence="2" id="KW-0472">Membrane</keyword>
<feature type="transmembrane region" description="Helical" evidence="2">
    <location>
        <begin position="571"/>
        <end position="593"/>
    </location>
</feature>
<keyword evidence="5" id="KW-1185">Reference proteome</keyword>
<feature type="region of interest" description="Disordered" evidence="1">
    <location>
        <begin position="188"/>
        <end position="210"/>
    </location>
</feature>
<dbReference type="SMART" id="SM00353">
    <property type="entry name" value="HLH"/>
    <property type="match status" value="1"/>
</dbReference>
<feature type="compositionally biased region" description="Polar residues" evidence="1">
    <location>
        <begin position="101"/>
        <end position="115"/>
    </location>
</feature>
<dbReference type="PANTHER" id="PTHR47336">
    <property type="entry name" value="TRANSCRIPTION FACTOR HMS1-RELATED"/>
    <property type="match status" value="1"/>
</dbReference>
<feature type="domain" description="BHLH" evidence="3">
    <location>
        <begin position="227"/>
        <end position="325"/>
    </location>
</feature>
<dbReference type="STRING" id="68775.A0A5C3MAG4"/>
<keyword evidence="2" id="KW-0812">Transmembrane</keyword>
<feature type="compositionally biased region" description="Acidic residues" evidence="1">
    <location>
        <begin position="368"/>
        <end position="395"/>
    </location>
</feature>
<feature type="region of interest" description="Disordered" evidence="1">
    <location>
        <begin position="360"/>
        <end position="445"/>
    </location>
</feature>
<protein>
    <recommendedName>
        <fullName evidence="3">BHLH domain-containing protein</fullName>
    </recommendedName>
</protein>
<evidence type="ECO:0000256" key="2">
    <source>
        <dbReference type="SAM" id="Phobius"/>
    </source>
</evidence>
<feature type="compositionally biased region" description="Low complexity" evidence="1">
    <location>
        <begin position="76"/>
        <end position="90"/>
    </location>
</feature>
<dbReference type="PROSITE" id="PS50888">
    <property type="entry name" value="BHLH"/>
    <property type="match status" value="1"/>
</dbReference>
<dbReference type="AlphaFoldDB" id="A0A5C3MAG4"/>
<dbReference type="InterPro" id="IPR052099">
    <property type="entry name" value="Regulatory_TF_Diverse"/>
</dbReference>
<dbReference type="InterPro" id="IPR011598">
    <property type="entry name" value="bHLH_dom"/>
</dbReference>
<dbReference type="GO" id="GO:0046983">
    <property type="term" value="F:protein dimerization activity"/>
    <property type="evidence" value="ECO:0007669"/>
    <property type="project" value="InterPro"/>
</dbReference>
<feature type="compositionally biased region" description="Basic and acidic residues" evidence="1">
    <location>
        <begin position="408"/>
        <end position="420"/>
    </location>
</feature>
<reference evidence="4 5" key="1">
    <citation type="journal article" date="2019" name="Nat. Ecol. Evol.">
        <title>Megaphylogeny resolves global patterns of mushroom evolution.</title>
        <authorList>
            <person name="Varga T."/>
            <person name="Krizsan K."/>
            <person name="Foldi C."/>
            <person name="Dima B."/>
            <person name="Sanchez-Garcia M."/>
            <person name="Sanchez-Ramirez S."/>
            <person name="Szollosi G.J."/>
            <person name="Szarkandi J.G."/>
            <person name="Papp V."/>
            <person name="Albert L."/>
            <person name="Andreopoulos W."/>
            <person name="Angelini C."/>
            <person name="Antonin V."/>
            <person name="Barry K.W."/>
            <person name="Bougher N.L."/>
            <person name="Buchanan P."/>
            <person name="Buyck B."/>
            <person name="Bense V."/>
            <person name="Catcheside P."/>
            <person name="Chovatia M."/>
            <person name="Cooper J."/>
            <person name="Damon W."/>
            <person name="Desjardin D."/>
            <person name="Finy P."/>
            <person name="Geml J."/>
            <person name="Haridas S."/>
            <person name="Hughes K."/>
            <person name="Justo A."/>
            <person name="Karasinski D."/>
            <person name="Kautmanova I."/>
            <person name="Kiss B."/>
            <person name="Kocsube S."/>
            <person name="Kotiranta H."/>
            <person name="LaButti K.M."/>
            <person name="Lechner B.E."/>
            <person name="Liimatainen K."/>
            <person name="Lipzen A."/>
            <person name="Lukacs Z."/>
            <person name="Mihaltcheva S."/>
            <person name="Morgado L.N."/>
            <person name="Niskanen T."/>
            <person name="Noordeloos M.E."/>
            <person name="Ohm R.A."/>
            <person name="Ortiz-Santana B."/>
            <person name="Ovrebo C."/>
            <person name="Racz N."/>
            <person name="Riley R."/>
            <person name="Savchenko A."/>
            <person name="Shiryaev A."/>
            <person name="Soop K."/>
            <person name="Spirin V."/>
            <person name="Szebenyi C."/>
            <person name="Tomsovsky M."/>
            <person name="Tulloss R.E."/>
            <person name="Uehling J."/>
            <person name="Grigoriev I.V."/>
            <person name="Vagvolgyi C."/>
            <person name="Papp T."/>
            <person name="Martin F.M."/>
            <person name="Miettinen O."/>
            <person name="Hibbett D.S."/>
            <person name="Nagy L.G."/>
        </authorList>
    </citation>
    <scope>NUCLEOTIDE SEQUENCE [LARGE SCALE GENOMIC DNA]</scope>
    <source>
        <strain evidence="4 5">CBS 166.37</strain>
    </source>
</reference>
<dbReference type="OrthoDB" id="2133190at2759"/>
<proteinExistence type="predicted"/>
<dbReference type="EMBL" id="ML213594">
    <property type="protein sequence ID" value="TFK41466.1"/>
    <property type="molecule type" value="Genomic_DNA"/>
</dbReference>
<name>A0A5C3MAG4_9AGAR</name>
<keyword evidence="2" id="KW-1133">Transmembrane helix</keyword>
<dbReference type="Proteomes" id="UP000308652">
    <property type="component" value="Unassembled WGS sequence"/>
</dbReference>
<gene>
    <name evidence="4" type="ORF">BDQ12DRAFT_733008</name>
</gene>
<dbReference type="Gene3D" id="4.10.280.10">
    <property type="entry name" value="Helix-loop-helix DNA-binding domain"/>
    <property type="match status" value="1"/>
</dbReference>
<feature type="region of interest" description="Disordered" evidence="1">
    <location>
        <begin position="47"/>
        <end position="115"/>
    </location>
</feature>
<dbReference type="Pfam" id="PF00010">
    <property type="entry name" value="HLH"/>
    <property type="match status" value="1"/>
</dbReference>
<sequence length="914" mass="100259">MDMDCNPSMSIEPSVLHFDPTKLTYPSLQYSYEDLLSSQLPFAFQPPSSGFSSSSPSISSASPQLSAKEQRLGVTPSSSSGKSFSPCPESAPSPVAGYQSDAVQQPKQKLSVTSDPSILYTNDPVAEFAQRLQGYLRSEPANRSSDHKYLKPNFPFPVFLVTTSNPVPSPQVHLQHLQQHLPLLLPRPHNQLHPRPSSSSNLSHPPNPMHLLFTPTSTSISSASAPRPKTSHTTIERRYRTNLNARIQSLRMAVPALRVLEDREGSGKKIKKNVKGGVPVKGTIDAEDGEVDVIDERGFVDGVKVARKCSKANVLGKAVEYIRVLKKREIRLKAEQSGLKMLVSGLVGGPALLREGEGEWHERFGGEEKDEVEVEPDVEGDDEDSEDGEEGEEEEAGRKRKRGKVAPVRKDEKEKKEKKAIAHTPTQAGEPGAVPEKRKRGRPRKVPALMPVTPVIQQQQQQPQEPVQIQMQVDQAMYPPPITAEAWVQMQQQQQQQQQSQPQQYLLAVFALFSFFNNPFTSTSSSSHAAHHHTGVVLTPPLAYAPDIVSQFPSATPVPSVGWGWREYIQVFHIIVSVLVLGSLLTSWIGITWSKSNAKKRVRSTSVSRSSEKKNEKVDWVKIAEEAVLHGHKLSIYTRYQIYRAITSTRNATINELSTLAMVLQGAGGVVGGFARARARSIWDAARSYAEHTKPGSHSKAKVSEKLVLAELDVAGAIDRLTTSSVDVKGDDGRVYSPLEVLACSLVRERVKEHIGGLFIETVNPTTEDGEEKNNDDEIHRTIDAAKELGGTVSELGRILERVWRTPSSVTSEDLALKGCDEEVRALLTALVLYKRVFADAPEESALLSPPPSPKGKEEGGMVSELRRALGSRVFEDALGGGALEDARDRVVDLVVEGTGTDTMNSLILLLFAL</sequence>